<dbReference type="Proteomes" id="UP000077623">
    <property type="component" value="Unassembled WGS sequence"/>
</dbReference>
<dbReference type="RefSeq" id="WP_187150575.1">
    <property type="nucleotide sequence ID" value="NZ_LWUJ01000013.1"/>
</dbReference>
<comment type="caution">
    <text evidence="2">The sequence shown here is derived from an EMBL/GenBank/DDBJ whole genome shotgun (WGS) entry which is preliminary data.</text>
</comment>
<reference evidence="3" key="1">
    <citation type="submission" date="2016-04" db="EMBL/GenBank/DDBJ databases">
        <authorList>
            <person name="Quiroz-Castaneda R.E."/>
            <person name="Martinez-Ocampo F."/>
        </authorList>
    </citation>
    <scope>NUCLEOTIDE SEQUENCE [LARGE SCALE GENOMIC DNA]</scope>
    <source>
        <strain evidence="3">INIFAP01</strain>
    </source>
</reference>
<evidence type="ECO:0000313" key="3">
    <source>
        <dbReference type="Proteomes" id="UP000077623"/>
    </source>
</evidence>
<keyword evidence="1" id="KW-0812">Transmembrane</keyword>
<keyword evidence="3" id="KW-1185">Reference proteome</keyword>
<keyword evidence="1" id="KW-1133">Transmembrane helix</keyword>
<dbReference type="STRING" id="432608.A6V39_04695"/>
<dbReference type="EMBL" id="LWUJ01000013">
    <property type="protein sequence ID" value="OAL09849.1"/>
    <property type="molecule type" value="Genomic_DNA"/>
</dbReference>
<name>A0A1A9QDS7_9MOLU</name>
<keyword evidence="1" id="KW-0472">Membrane</keyword>
<organism evidence="2 3">
    <name type="scientific">Candidatus Mycoplasma haematobovis</name>
    <dbReference type="NCBI Taxonomy" id="432608"/>
    <lineage>
        <taxon>Bacteria</taxon>
        <taxon>Bacillati</taxon>
        <taxon>Mycoplasmatota</taxon>
        <taxon>Mollicutes</taxon>
        <taxon>Mycoplasmataceae</taxon>
        <taxon>Mycoplasma</taxon>
    </lineage>
</organism>
<protein>
    <submittedName>
        <fullName evidence="2">Uncharacterized protein</fullName>
    </submittedName>
</protein>
<feature type="transmembrane region" description="Helical" evidence="1">
    <location>
        <begin position="7"/>
        <end position="27"/>
    </location>
</feature>
<proteinExistence type="predicted"/>
<evidence type="ECO:0000256" key="1">
    <source>
        <dbReference type="SAM" id="Phobius"/>
    </source>
</evidence>
<sequence>MSKLIKFLYFGAGCVGTVVAGSISLLANQRTEAIDLLLKELVNVKNQSGRQAGIVNQIKQDGMDNEFKIENNQFIDREKAKQTLNDWCVTGVNNKDKYLFNKFCH</sequence>
<evidence type="ECO:0000313" key="2">
    <source>
        <dbReference type="EMBL" id="OAL09849.1"/>
    </source>
</evidence>
<dbReference type="AlphaFoldDB" id="A0A1A9QDS7"/>
<accession>A0A1A9QDS7</accession>
<gene>
    <name evidence="2" type="ORF">A6V39_04695</name>
</gene>